<dbReference type="STRING" id="1073574.GOARA_021_00430"/>
<organism evidence="8 9">
    <name type="scientific">Gordonia araii NBRC 100433</name>
    <dbReference type="NCBI Taxonomy" id="1073574"/>
    <lineage>
        <taxon>Bacteria</taxon>
        <taxon>Bacillati</taxon>
        <taxon>Actinomycetota</taxon>
        <taxon>Actinomycetes</taxon>
        <taxon>Mycobacteriales</taxon>
        <taxon>Gordoniaceae</taxon>
        <taxon>Gordonia</taxon>
    </lineage>
</organism>
<evidence type="ECO:0000259" key="7">
    <source>
        <dbReference type="Pfam" id="PF13462"/>
    </source>
</evidence>
<evidence type="ECO:0000256" key="4">
    <source>
        <dbReference type="ARBA" id="ARBA00023157"/>
    </source>
</evidence>
<keyword evidence="9" id="KW-1185">Reference proteome</keyword>
<comment type="similarity">
    <text evidence="1">Belongs to the thioredoxin family. DsbA subfamily.</text>
</comment>
<dbReference type="Proteomes" id="UP000035088">
    <property type="component" value="Unassembled WGS sequence"/>
</dbReference>
<dbReference type="Pfam" id="PF13462">
    <property type="entry name" value="Thioredoxin_4"/>
    <property type="match status" value="1"/>
</dbReference>
<dbReference type="SUPFAM" id="SSF52833">
    <property type="entry name" value="Thioredoxin-like"/>
    <property type="match status" value="1"/>
</dbReference>
<dbReference type="Gene3D" id="3.40.30.10">
    <property type="entry name" value="Glutaredoxin"/>
    <property type="match status" value="1"/>
</dbReference>
<dbReference type="InterPro" id="IPR036249">
    <property type="entry name" value="Thioredoxin-like_sf"/>
</dbReference>
<reference evidence="8 9" key="1">
    <citation type="submission" date="2011-11" db="EMBL/GenBank/DDBJ databases">
        <title>Whole genome shotgun sequence of Gordonia araii NBRC 100433.</title>
        <authorList>
            <person name="Yoshida Y."/>
            <person name="Hosoyama A."/>
            <person name="Tsuchikane K."/>
            <person name="Katsumata H."/>
            <person name="Yamazaki S."/>
            <person name="Fujita N."/>
        </authorList>
    </citation>
    <scope>NUCLEOTIDE SEQUENCE [LARGE SCALE GENOMIC DNA]</scope>
    <source>
        <strain evidence="8 9">NBRC 100433</strain>
    </source>
</reference>
<keyword evidence="3" id="KW-0560">Oxidoreductase</keyword>
<dbReference type="PANTHER" id="PTHR13887">
    <property type="entry name" value="GLUTATHIONE S-TRANSFERASE KAPPA"/>
    <property type="match status" value="1"/>
</dbReference>
<dbReference type="GO" id="GO:0016491">
    <property type="term" value="F:oxidoreductase activity"/>
    <property type="evidence" value="ECO:0007669"/>
    <property type="project" value="UniProtKB-KW"/>
</dbReference>
<evidence type="ECO:0000256" key="5">
    <source>
        <dbReference type="ARBA" id="ARBA00023284"/>
    </source>
</evidence>
<gene>
    <name evidence="8" type="ORF">GOARA_021_00430</name>
</gene>
<dbReference type="InterPro" id="IPR012336">
    <property type="entry name" value="Thioredoxin-like_fold"/>
</dbReference>
<feature type="region of interest" description="Disordered" evidence="6">
    <location>
        <begin position="24"/>
        <end position="48"/>
    </location>
</feature>
<evidence type="ECO:0000256" key="3">
    <source>
        <dbReference type="ARBA" id="ARBA00023002"/>
    </source>
</evidence>
<proteinExistence type="inferred from homology"/>
<evidence type="ECO:0000256" key="6">
    <source>
        <dbReference type="SAM" id="MobiDB-lite"/>
    </source>
</evidence>
<evidence type="ECO:0000256" key="2">
    <source>
        <dbReference type="ARBA" id="ARBA00022729"/>
    </source>
</evidence>
<name>G7GYY1_9ACTN</name>
<dbReference type="PANTHER" id="PTHR13887:SF14">
    <property type="entry name" value="DISULFIDE BOND FORMATION PROTEIN D"/>
    <property type="match status" value="1"/>
</dbReference>
<keyword evidence="2" id="KW-0732">Signal</keyword>
<dbReference type="AlphaFoldDB" id="G7GYY1"/>
<dbReference type="EMBL" id="BAEE01000021">
    <property type="protein sequence ID" value="GAB08806.1"/>
    <property type="molecule type" value="Genomic_DNA"/>
</dbReference>
<dbReference type="RefSeq" id="WP_007320883.1">
    <property type="nucleotide sequence ID" value="NZ_BAEE01000021.1"/>
</dbReference>
<sequence length="233" mass="25163">MIILVVVVAVFAALVGIAQLTAKDSPTADDEPAAQPSTSATTKVPRRPDELAVVRRDSGDPMAMGDVNAPVVLVNWTDLRCPYCAVFHREVLPVIETEYIKTGKVRLEVNDVAFFGEQSEKAAVAALAAADQGKYFEFTKAVYAEAPQKGHPDLPRDRLLYFAKKAGVPDLARFGKDLDREDLLVKVQETTAAAQGMSVPSVPFFVVGTSALAGAQPVETFRAYLDDVIKNAR</sequence>
<accession>G7GYY1</accession>
<evidence type="ECO:0000256" key="1">
    <source>
        <dbReference type="ARBA" id="ARBA00005791"/>
    </source>
</evidence>
<comment type="caution">
    <text evidence="8">The sequence shown here is derived from an EMBL/GenBank/DDBJ whole genome shotgun (WGS) entry which is preliminary data.</text>
</comment>
<keyword evidence="4" id="KW-1015">Disulfide bond</keyword>
<evidence type="ECO:0000313" key="8">
    <source>
        <dbReference type="EMBL" id="GAB08806.1"/>
    </source>
</evidence>
<protein>
    <submittedName>
        <fullName evidence="8">Putative thiol-disulfide oxidoreductase</fullName>
    </submittedName>
</protein>
<feature type="domain" description="Thioredoxin-like fold" evidence="7">
    <location>
        <begin position="59"/>
        <end position="227"/>
    </location>
</feature>
<keyword evidence="5" id="KW-0676">Redox-active center</keyword>
<evidence type="ECO:0000313" key="9">
    <source>
        <dbReference type="Proteomes" id="UP000035088"/>
    </source>
</evidence>